<keyword evidence="3" id="KW-1185">Reference proteome</keyword>
<dbReference type="Pfam" id="PF14192">
    <property type="entry name" value="DUF4314"/>
    <property type="match status" value="1"/>
</dbReference>
<dbReference type="EMBL" id="CP054622">
    <property type="protein sequence ID" value="QKS54766.1"/>
    <property type="molecule type" value="Genomic_DNA"/>
</dbReference>
<evidence type="ECO:0000313" key="3">
    <source>
        <dbReference type="Proteomes" id="UP000509702"/>
    </source>
</evidence>
<dbReference type="Proteomes" id="UP000509702">
    <property type="component" value="Plasmid unnamed7"/>
</dbReference>
<dbReference type="AlphaFoldDB" id="A0A6N1AT26"/>
<dbReference type="RefSeq" id="WP_158282479.1">
    <property type="nucleotide sequence ID" value="NZ_BSOV01000001.1"/>
</dbReference>
<gene>
    <name evidence="2" type="ORF">HUE56_30165</name>
</gene>
<reference evidence="2 3" key="1">
    <citation type="submission" date="2020-06" db="EMBL/GenBank/DDBJ databases">
        <title>Complete genome of Azosprillum oryzae KACC14407.</title>
        <authorList>
            <person name="Kim M."/>
            <person name="Park Y.-J."/>
            <person name="Shin J.-H."/>
        </authorList>
    </citation>
    <scope>NUCLEOTIDE SEQUENCE [LARGE SCALE GENOMIC DNA]</scope>
    <source>
        <strain evidence="2 3">KACC 14407</strain>
        <plasmid evidence="2 3">unnamed7</plasmid>
    </source>
</reference>
<feature type="domain" description="DUF4314" evidence="1">
    <location>
        <begin position="16"/>
        <end position="75"/>
    </location>
</feature>
<organism evidence="2 3">
    <name type="scientific">Azospirillum oryzae</name>
    <dbReference type="NCBI Taxonomy" id="286727"/>
    <lineage>
        <taxon>Bacteria</taxon>
        <taxon>Pseudomonadati</taxon>
        <taxon>Pseudomonadota</taxon>
        <taxon>Alphaproteobacteria</taxon>
        <taxon>Rhodospirillales</taxon>
        <taxon>Azospirillaceae</taxon>
        <taxon>Azospirillum</taxon>
    </lineage>
</organism>
<sequence length="76" mass="8233">MSVSVTQGVLPNAEDRIRLLKMGPDPCPIEPGATGTVKAVNMFKFGPPGHGQIRVDWDNGRSLMLALPEDEFEIIA</sequence>
<accession>A0A6N1AT26</accession>
<evidence type="ECO:0000259" key="1">
    <source>
        <dbReference type="Pfam" id="PF14192"/>
    </source>
</evidence>
<keyword evidence="2" id="KW-0614">Plasmid</keyword>
<geneLocation type="plasmid" evidence="2 3">
    <name>unnamed7</name>
</geneLocation>
<evidence type="ECO:0000313" key="2">
    <source>
        <dbReference type="EMBL" id="QKS54766.1"/>
    </source>
</evidence>
<dbReference type="InterPro" id="IPR025463">
    <property type="entry name" value="DUF4314"/>
</dbReference>
<name>A0A6N1AT26_9PROT</name>
<protein>
    <submittedName>
        <fullName evidence="2">DUF4314 domain-containing protein</fullName>
    </submittedName>
</protein>
<proteinExistence type="predicted"/>
<dbReference type="KEGG" id="aoz:HUE56_30165"/>